<dbReference type="InParanoid" id="E8QWY2"/>
<dbReference type="STRING" id="575540.Isop_3464"/>
<reference evidence="1 2" key="2">
    <citation type="journal article" date="2011" name="Stand. Genomic Sci.">
        <title>Complete genome sequence of Isosphaera pallida type strain (IS1B).</title>
        <authorList>
            <consortium name="US DOE Joint Genome Institute (JGI-PGF)"/>
            <person name="Goker M."/>
            <person name="Cleland D."/>
            <person name="Saunders E."/>
            <person name="Lapidus A."/>
            <person name="Nolan M."/>
            <person name="Lucas S."/>
            <person name="Hammon N."/>
            <person name="Deshpande S."/>
            <person name="Cheng J.F."/>
            <person name="Tapia R."/>
            <person name="Han C."/>
            <person name="Goodwin L."/>
            <person name="Pitluck S."/>
            <person name="Liolios K."/>
            <person name="Pagani I."/>
            <person name="Ivanova N."/>
            <person name="Mavromatis K."/>
            <person name="Pati A."/>
            <person name="Chen A."/>
            <person name="Palaniappan K."/>
            <person name="Land M."/>
            <person name="Hauser L."/>
            <person name="Chang Y.J."/>
            <person name="Jeffries C.D."/>
            <person name="Detter J.C."/>
            <person name="Beck B."/>
            <person name="Woyke T."/>
            <person name="Bristow J."/>
            <person name="Eisen J.A."/>
            <person name="Markowitz V."/>
            <person name="Hugenholtz P."/>
            <person name="Kyrpides N.C."/>
            <person name="Klenk H.P."/>
        </authorList>
    </citation>
    <scope>NUCLEOTIDE SEQUENCE [LARGE SCALE GENOMIC DNA]</scope>
    <source>
        <strain evidence="2">ATCC 43644 / DSM 9630 / IS1B</strain>
    </source>
</reference>
<dbReference type="OrthoDB" id="9793997at2"/>
<sequence length="387" mass="42341">MGFKTGRLTFMRYQVTGDSPLPFGTEQLDRLESKRAGQIPPSTTKEGISHGWAGGDHVLDLNFDLAKNVLGDALHAAVRIDTDKIPGSLLRAYTKMETDTRAKANPSGFPTKAQRQEAKEAALARAEAEAADGRFRRLKQFEILWDGTTNTLYAGSTSAAALDRLHVLFKDTFDRTLQAVTAGSLAVQLAERRGQTEAIGNLRPVGFLGETAGYDMVAWTGGDPAGLDYQGNEFLIWLWHTLQTEGDTLSLADGSEVAVMMTKTLVLDCPRGETGRDALTDEGPTRMPEAFRALQAGKLPRKAGLALIRHGVQYDLTLQAETFAVSGLTLPKPEGLSGHDAHLARVESLRHAMETLDLLYDLYGRTRLEQDSWNNTIDKIRSWLTAA</sequence>
<dbReference type="Proteomes" id="UP000008631">
    <property type="component" value="Chromosome"/>
</dbReference>
<reference key="1">
    <citation type="submission" date="2010-11" db="EMBL/GenBank/DDBJ databases">
        <title>The complete sequence of chromosome of Isophaera pallida ATCC 43644.</title>
        <authorList>
            <consortium name="US DOE Joint Genome Institute (JGI-PGF)"/>
            <person name="Lucas S."/>
            <person name="Copeland A."/>
            <person name="Lapidus A."/>
            <person name="Bruce D."/>
            <person name="Goodwin L."/>
            <person name="Pitluck S."/>
            <person name="Kyrpides N."/>
            <person name="Mavromatis K."/>
            <person name="Pagani I."/>
            <person name="Ivanova N."/>
            <person name="Saunders E."/>
            <person name="Brettin T."/>
            <person name="Detter J.C."/>
            <person name="Han C."/>
            <person name="Tapia R."/>
            <person name="Land M."/>
            <person name="Hauser L."/>
            <person name="Markowitz V."/>
            <person name="Cheng J.-F."/>
            <person name="Hugenholtz P."/>
            <person name="Woyke T."/>
            <person name="Wu D."/>
            <person name="Eisen J.A."/>
        </authorList>
    </citation>
    <scope>NUCLEOTIDE SEQUENCE</scope>
    <source>
        <strain>ATCC 43644</strain>
    </source>
</reference>
<organism evidence="1 2">
    <name type="scientific">Isosphaera pallida (strain ATCC 43644 / DSM 9630 / IS1B)</name>
    <dbReference type="NCBI Taxonomy" id="575540"/>
    <lineage>
        <taxon>Bacteria</taxon>
        <taxon>Pseudomonadati</taxon>
        <taxon>Planctomycetota</taxon>
        <taxon>Planctomycetia</taxon>
        <taxon>Isosphaerales</taxon>
        <taxon>Isosphaeraceae</taxon>
        <taxon>Isosphaera</taxon>
    </lineage>
</organism>
<accession>E8QWY2</accession>
<dbReference type="HOGENOM" id="CLU_675886_0_0_0"/>
<dbReference type="AlphaFoldDB" id="E8QWY2"/>
<dbReference type="RefSeq" id="WP_013566309.1">
    <property type="nucleotide sequence ID" value="NC_014962.1"/>
</dbReference>
<proteinExistence type="predicted"/>
<evidence type="ECO:0008006" key="3">
    <source>
        <dbReference type="Google" id="ProtNLM"/>
    </source>
</evidence>
<evidence type="ECO:0000313" key="1">
    <source>
        <dbReference type="EMBL" id="ADV64021.1"/>
    </source>
</evidence>
<name>E8QWY2_ISOPI</name>
<gene>
    <name evidence="1" type="ordered locus">Isop_3464</name>
</gene>
<dbReference type="KEGG" id="ipa:Isop_3464"/>
<keyword evidence="2" id="KW-1185">Reference proteome</keyword>
<dbReference type="EMBL" id="CP002353">
    <property type="protein sequence ID" value="ADV64021.1"/>
    <property type="molecule type" value="Genomic_DNA"/>
</dbReference>
<evidence type="ECO:0000313" key="2">
    <source>
        <dbReference type="Proteomes" id="UP000008631"/>
    </source>
</evidence>
<protein>
    <recommendedName>
        <fullName evidence="3">Recombination-associated protein RdgC</fullName>
    </recommendedName>
</protein>
<dbReference type="eggNOG" id="COG2974">
    <property type="taxonomic scope" value="Bacteria"/>
</dbReference>